<feature type="compositionally biased region" description="Basic and acidic residues" evidence="1">
    <location>
        <begin position="67"/>
        <end position="81"/>
    </location>
</feature>
<protein>
    <submittedName>
        <fullName evidence="2">Uncharacterized protein</fullName>
    </submittedName>
</protein>
<evidence type="ECO:0000313" key="3">
    <source>
        <dbReference type="Proteomes" id="UP000287651"/>
    </source>
</evidence>
<organism evidence="2 3">
    <name type="scientific">Ensete ventricosum</name>
    <name type="common">Abyssinian banana</name>
    <name type="synonym">Musa ensete</name>
    <dbReference type="NCBI Taxonomy" id="4639"/>
    <lineage>
        <taxon>Eukaryota</taxon>
        <taxon>Viridiplantae</taxon>
        <taxon>Streptophyta</taxon>
        <taxon>Embryophyta</taxon>
        <taxon>Tracheophyta</taxon>
        <taxon>Spermatophyta</taxon>
        <taxon>Magnoliopsida</taxon>
        <taxon>Liliopsida</taxon>
        <taxon>Zingiberales</taxon>
        <taxon>Musaceae</taxon>
        <taxon>Ensete</taxon>
    </lineage>
</organism>
<evidence type="ECO:0000256" key="1">
    <source>
        <dbReference type="SAM" id="MobiDB-lite"/>
    </source>
</evidence>
<name>A0A426YBT7_ENSVE</name>
<accession>A0A426YBT7</accession>
<reference evidence="2 3" key="1">
    <citation type="journal article" date="2014" name="Agronomy (Basel)">
        <title>A Draft Genome Sequence for Ensete ventricosum, the Drought-Tolerant Tree Against Hunger.</title>
        <authorList>
            <person name="Harrison J."/>
            <person name="Moore K.A."/>
            <person name="Paszkiewicz K."/>
            <person name="Jones T."/>
            <person name="Grant M."/>
            <person name="Ambacheew D."/>
            <person name="Muzemil S."/>
            <person name="Studholme D.J."/>
        </authorList>
    </citation>
    <scope>NUCLEOTIDE SEQUENCE [LARGE SCALE GENOMIC DNA]</scope>
</reference>
<sequence length="81" mass="9225">MTTDGSTEARFEASEAQIEKRLQELFSEFKRSLLDSPNKSQHGKSSNLNGSRSEKYVQGQDAGYPHMRVEFPRWEDGDLTS</sequence>
<dbReference type="AlphaFoldDB" id="A0A426YBT7"/>
<evidence type="ECO:0000313" key="2">
    <source>
        <dbReference type="EMBL" id="RRT49201.1"/>
    </source>
</evidence>
<gene>
    <name evidence="2" type="ORF">B296_00031599</name>
</gene>
<dbReference type="Proteomes" id="UP000287651">
    <property type="component" value="Unassembled WGS sequence"/>
</dbReference>
<proteinExistence type="predicted"/>
<feature type="region of interest" description="Disordered" evidence="1">
    <location>
        <begin position="33"/>
        <end position="81"/>
    </location>
</feature>
<dbReference type="EMBL" id="AMZH03013482">
    <property type="protein sequence ID" value="RRT49201.1"/>
    <property type="molecule type" value="Genomic_DNA"/>
</dbReference>
<comment type="caution">
    <text evidence="2">The sequence shown here is derived from an EMBL/GenBank/DDBJ whole genome shotgun (WGS) entry which is preliminary data.</text>
</comment>
<feature type="compositionally biased region" description="Polar residues" evidence="1">
    <location>
        <begin position="35"/>
        <end position="51"/>
    </location>
</feature>